<reference evidence="2 3" key="1">
    <citation type="submission" date="2021-06" db="EMBL/GenBank/DDBJ databases">
        <title>Caerostris extrusa draft genome.</title>
        <authorList>
            <person name="Kono N."/>
            <person name="Arakawa K."/>
        </authorList>
    </citation>
    <scope>NUCLEOTIDE SEQUENCE [LARGE SCALE GENOMIC DNA]</scope>
</reference>
<dbReference type="Proteomes" id="UP001054945">
    <property type="component" value="Unassembled WGS sequence"/>
</dbReference>
<keyword evidence="3" id="KW-1185">Reference proteome</keyword>
<organism evidence="2 3">
    <name type="scientific">Caerostris extrusa</name>
    <name type="common">Bark spider</name>
    <name type="synonym">Caerostris bankana</name>
    <dbReference type="NCBI Taxonomy" id="172846"/>
    <lineage>
        <taxon>Eukaryota</taxon>
        <taxon>Metazoa</taxon>
        <taxon>Ecdysozoa</taxon>
        <taxon>Arthropoda</taxon>
        <taxon>Chelicerata</taxon>
        <taxon>Arachnida</taxon>
        <taxon>Araneae</taxon>
        <taxon>Araneomorphae</taxon>
        <taxon>Entelegynae</taxon>
        <taxon>Araneoidea</taxon>
        <taxon>Araneidae</taxon>
        <taxon>Caerostris</taxon>
    </lineage>
</organism>
<feature type="region of interest" description="Disordered" evidence="1">
    <location>
        <begin position="1"/>
        <end position="21"/>
    </location>
</feature>
<gene>
    <name evidence="2" type="ORF">CEXT_56151</name>
</gene>
<name>A0AAV4P1X4_CAEEX</name>
<dbReference type="AlphaFoldDB" id="A0AAV4P1X4"/>
<feature type="non-terminal residue" evidence="2">
    <location>
        <position position="1"/>
    </location>
</feature>
<evidence type="ECO:0000256" key="1">
    <source>
        <dbReference type="SAM" id="MobiDB-lite"/>
    </source>
</evidence>
<evidence type="ECO:0000313" key="2">
    <source>
        <dbReference type="EMBL" id="GIX90563.1"/>
    </source>
</evidence>
<protein>
    <submittedName>
        <fullName evidence="2">Uncharacterized protein</fullName>
    </submittedName>
</protein>
<evidence type="ECO:0000313" key="3">
    <source>
        <dbReference type="Proteomes" id="UP001054945"/>
    </source>
</evidence>
<accession>A0AAV4P1X4</accession>
<sequence>LLTISPGLLSAPAQREKTPETNDDWCVTWAKGTAGQQF</sequence>
<dbReference type="EMBL" id="BPLR01003947">
    <property type="protein sequence ID" value="GIX90563.1"/>
    <property type="molecule type" value="Genomic_DNA"/>
</dbReference>
<proteinExistence type="predicted"/>
<comment type="caution">
    <text evidence="2">The sequence shown here is derived from an EMBL/GenBank/DDBJ whole genome shotgun (WGS) entry which is preliminary data.</text>
</comment>